<dbReference type="AlphaFoldDB" id="A0A6J7DKD4"/>
<dbReference type="HAMAP" id="MF_00972">
    <property type="entry name" value="tRNA_aden_deaminase"/>
    <property type="match status" value="1"/>
</dbReference>
<evidence type="ECO:0000256" key="10">
    <source>
        <dbReference type="ARBA" id="ARBA00048045"/>
    </source>
</evidence>
<evidence type="ECO:0000256" key="7">
    <source>
        <dbReference type="ARBA" id="ARBA00022723"/>
    </source>
</evidence>
<sequence length="155" mass="16133">MARSHSSLSDLEAMEIALDAARKAGAVGEVPVGAVLLVDGAVIGIAGNARESHHDPTAHAEVQVLRNAAMSQGSWRLDTATLVVTLEPCLMCAGAILNARVPRVVIGALDPKAGALGSLYNVGIDPRLNHHVDVTVGVLAEVSAELIKEFFAARR</sequence>
<name>A0A6J7DKD4_9ZZZZ</name>
<dbReference type="EMBL" id="CAFABE010000007">
    <property type="protein sequence ID" value="CAB4818826.1"/>
    <property type="molecule type" value="Genomic_DNA"/>
</dbReference>
<dbReference type="PROSITE" id="PS51747">
    <property type="entry name" value="CYT_DCMP_DEAMINASES_2"/>
    <property type="match status" value="1"/>
</dbReference>
<keyword evidence="6" id="KW-0819">tRNA processing</keyword>
<evidence type="ECO:0000313" key="14">
    <source>
        <dbReference type="EMBL" id="CAB5018770.1"/>
    </source>
</evidence>
<dbReference type="Pfam" id="PF14437">
    <property type="entry name" value="MafB19-deam"/>
    <property type="match status" value="1"/>
</dbReference>
<dbReference type="Gene3D" id="3.40.140.10">
    <property type="entry name" value="Cytidine Deaminase, domain 2"/>
    <property type="match status" value="1"/>
</dbReference>
<gene>
    <name evidence="12" type="ORF">UFOPK3164_00270</name>
    <name evidence="13" type="ORF">UFOPK3427_00790</name>
    <name evidence="14" type="ORF">UFOPK4112_00773</name>
</gene>
<dbReference type="GO" id="GO:0052717">
    <property type="term" value="F:tRNA-specific adenosine-34 deaminase activity"/>
    <property type="evidence" value="ECO:0007669"/>
    <property type="project" value="UniProtKB-EC"/>
</dbReference>
<dbReference type="SUPFAM" id="SSF53927">
    <property type="entry name" value="Cytidine deaminase-like"/>
    <property type="match status" value="1"/>
</dbReference>
<evidence type="ECO:0000256" key="8">
    <source>
        <dbReference type="ARBA" id="ARBA00022801"/>
    </source>
</evidence>
<evidence type="ECO:0000256" key="5">
    <source>
        <dbReference type="ARBA" id="ARBA00019216"/>
    </source>
</evidence>
<evidence type="ECO:0000313" key="13">
    <source>
        <dbReference type="EMBL" id="CAB4870956.1"/>
    </source>
</evidence>
<proteinExistence type="inferred from homology"/>
<evidence type="ECO:0000313" key="12">
    <source>
        <dbReference type="EMBL" id="CAB4818826.1"/>
    </source>
</evidence>
<dbReference type="GO" id="GO:0008270">
    <property type="term" value="F:zinc ion binding"/>
    <property type="evidence" value="ECO:0007669"/>
    <property type="project" value="InterPro"/>
</dbReference>
<comment type="cofactor">
    <cofactor evidence="1">
        <name>Zn(2+)</name>
        <dbReference type="ChEBI" id="CHEBI:29105"/>
    </cofactor>
</comment>
<dbReference type="EMBL" id="CAFBLT010000001">
    <property type="protein sequence ID" value="CAB4870956.1"/>
    <property type="molecule type" value="Genomic_DNA"/>
</dbReference>
<dbReference type="PROSITE" id="PS00903">
    <property type="entry name" value="CYT_DCMP_DEAMINASES_1"/>
    <property type="match status" value="1"/>
</dbReference>
<protein>
    <recommendedName>
        <fullName evidence="5">tRNA-specific adenosine deaminase 2</fullName>
        <ecNumber evidence="4">3.5.4.33</ecNumber>
    </recommendedName>
</protein>
<dbReference type="EMBL" id="CAFBPM010000006">
    <property type="protein sequence ID" value="CAB5018770.1"/>
    <property type="molecule type" value="Genomic_DNA"/>
</dbReference>
<keyword evidence="9" id="KW-0862">Zinc</keyword>
<dbReference type="PANTHER" id="PTHR11079">
    <property type="entry name" value="CYTOSINE DEAMINASE FAMILY MEMBER"/>
    <property type="match status" value="1"/>
</dbReference>
<organism evidence="13">
    <name type="scientific">freshwater metagenome</name>
    <dbReference type="NCBI Taxonomy" id="449393"/>
    <lineage>
        <taxon>unclassified sequences</taxon>
        <taxon>metagenomes</taxon>
        <taxon>ecological metagenomes</taxon>
    </lineage>
</organism>
<dbReference type="GO" id="GO:0002100">
    <property type="term" value="P:tRNA wobble adenosine to inosine editing"/>
    <property type="evidence" value="ECO:0007669"/>
    <property type="project" value="InterPro"/>
</dbReference>
<reference evidence="13" key="1">
    <citation type="submission" date="2020-05" db="EMBL/GenBank/DDBJ databases">
        <authorList>
            <person name="Chiriac C."/>
            <person name="Salcher M."/>
            <person name="Ghai R."/>
            <person name="Kavagutti S V."/>
        </authorList>
    </citation>
    <scope>NUCLEOTIDE SEQUENCE</scope>
</reference>
<evidence type="ECO:0000256" key="4">
    <source>
        <dbReference type="ARBA" id="ARBA00012740"/>
    </source>
</evidence>
<dbReference type="EC" id="3.5.4.33" evidence="4"/>
<keyword evidence="7" id="KW-0479">Metal-binding</keyword>
<evidence type="ECO:0000259" key="11">
    <source>
        <dbReference type="PROSITE" id="PS51747"/>
    </source>
</evidence>
<evidence type="ECO:0000256" key="2">
    <source>
        <dbReference type="ARBA" id="ARBA00010669"/>
    </source>
</evidence>
<dbReference type="PANTHER" id="PTHR11079:SF202">
    <property type="entry name" value="TRNA-SPECIFIC ADENOSINE DEAMINASE"/>
    <property type="match status" value="1"/>
</dbReference>
<dbReference type="InterPro" id="IPR002125">
    <property type="entry name" value="CMP_dCMP_dom"/>
</dbReference>
<evidence type="ECO:0000256" key="9">
    <source>
        <dbReference type="ARBA" id="ARBA00022833"/>
    </source>
</evidence>
<comment type="subunit">
    <text evidence="3">Homodimer.</text>
</comment>
<evidence type="ECO:0000256" key="1">
    <source>
        <dbReference type="ARBA" id="ARBA00001947"/>
    </source>
</evidence>
<dbReference type="InterPro" id="IPR016193">
    <property type="entry name" value="Cytidine_deaminase-like"/>
</dbReference>
<comment type="catalytic activity">
    <reaction evidence="10">
        <text>adenosine(34) in tRNA + H2O + H(+) = inosine(34) in tRNA + NH4(+)</text>
        <dbReference type="Rhea" id="RHEA:43168"/>
        <dbReference type="Rhea" id="RHEA-COMP:10373"/>
        <dbReference type="Rhea" id="RHEA-COMP:10374"/>
        <dbReference type="ChEBI" id="CHEBI:15377"/>
        <dbReference type="ChEBI" id="CHEBI:15378"/>
        <dbReference type="ChEBI" id="CHEBI:28938"/>
        <dbReference type="ChEBI" id="CHEBI:74411"/>
        <dbReference type="ChEBI" id="CHEBI:82852"/>
        <dbReference type="EC" id="3.5.4.33"/>
    </reaction>
</comment>
<dbReference type="InterPro" id="IPR058535">
    <property type="entry name" value="MafB19-deam"/>
</dbReference>
<dbReference type="CDD" id="cd01285">
    <property type="entry name" value="nucleoside_deaminase"/>
    <property type="match status" value="1"/>
</dbReference>
<keyword evidence="8" id="KW-0378">Hydrolase</keyword>
<evidence type="ECO:0000256" key="3">
    <source>
        <dbReference type="ARBA" id="ARBA00011738"/>
    </source>
</evidence>
<dbReference type="InterPro" id="IPR028883">
    <property type="entry name" value="tRNA_aden_deaminase"/>
</dbReference>
<accession>A0A6J7DKD4</accession>
<comment type="similarity">
    <text evidence="2">Belongs to the cytidine and deoxycytidylate deaminase family. ADAT2 subfamily.</text>
</comment>
<evidence type="ECO:0000256" key="6">
    <source>
        <dbReference type="ARBA" id="ARBA00022694"/>
    </source>
</evidence>
<feature type="domain" description="CMP/dCMP-type deaminase" evidence="11">
    <location>
        <begin position="8"/>
        <end position="119"/>
    </location>
</feature>
<dbReference type="InterPro" id="IPR016192">
    <property type="entry name" value="APOBEC/CMP_deaminase_Zn-bd"/>
</dbReference>